<keyword evidence="2" id="KW-1185">Reference proteome</keyword>
<dbReference type="PANTHER" id="PTHR28037:SF1">
    <property type="entry name" value="ALCOHOL O-ACETYLTRANSFERASE 1-RELATED"/>
    <property type="match status" value="1"/>
</dbReference>
<dbReference type="InterPro" id="IPR052058">
    <property type="entry name" value="Alcohol_O-acetyltransferase"/>
</dbReference>
<dbReference type="GO" id="GO:0008080">
    <property type="term" value="F:N-acetyltransferase activity"/>
    <property type="evidence" value="ECO:0007669"/>
    <property type="project" value="TreeGrafter"/>
</dbReference>
<dbReference type="AlphaFoldDB" id="A0AAN7ULC2"/>
<evidence type="ECO:0008006" key="3">
    <source>
        <dbReference type="Google" id="ProtNLM"/>
    </source>
</evidence>
<organism evidence="1 2">
    <name type="scientific">Xylaria bambusicola</name>
    <dbReference type="NCBI Taxonomy" id="326684"/>
    <lineage>
        <taxon>Eukaryota</taxon>
        <taxon>Fungi</taxon>
        <taxon>Dikarya</taxon>
        <taxon>Ascomycota</taxon>
        <taxon>Pezizomycotina</taxon>
        <taxon>Sordariomycetes</taxon>
        <taxon>Xylariomycetidae</taxon>
        <taxon>Xylariales</taxon>
        <taxon>Xylariaceae</taxon>
        <taxon>Xylaria</taxon>
    </lineage>
</organism>
<sequence>MAATRRAKFNTARHSLGILRAVIVTCRYRISATYIRQLSFSLQDAVENALASVVLRQALLGVGIAAEYSKEPVFVHLKTIDMRRMVEWKEIITPSATSSTHIDAKKEEALYEDRLLRSLEKCHEPVWEELAGKPGWKIVVHHDPRQLGLKDDTDDALLSFDISFCFHHAYSDGRGGYIFHGDLLRALNEGTRPTELQKHILYLPRPPTLPPAMSDLIPLSLSWAYILRTVWTEIAGAIPMPLFLRRLLGFEPNETEIPWTGAPIDALNPKTHVRTLFKLEDEAQLKRILAQCRSHKTTLTGLLHALIARSLARHVKDRSFRSSTPISLAGYADPKVAGSTFTPGETIHCLVTGFQCSHGLDTAQRLRRSGDENGTRVGEDQAVWALAQDMTARLRAKAVSLPRDDIIGLSSLIGDWHEFFRKKFGKARADTWELSNLGSLAATDAGVSESENAVSSQDVEKAGWWFIDRAVFTQGNSTGPALNINVAGVSEHGIYVTVCWQDGIVDVELVEKLVEDVQAWVAGLV</sequence>
<dbReference type="Gene3D" id="3.30.559.30">
    <property type="entry name" value="Nonribosomal peptide synthetase, condensation domain"/>
    <property type="match status" value="1"/>
</dbReference>
<evidence type="ECO:0000313" key="2">
    <source>
        <dbReference type="Proteomes" id="UP001305414"/>
    </source>
</evidence>
<dbReference type="Pfam" id="PF07247">
    <property type="entry name" value="AATase"/>
    <property type="match status" value="1"/>
</dbReference>
<name>A0AAN7ULC2_9PEZI</name>
<proteinExistence type="predicted"/>
<dbReference type="EMBL" id="JAWHQM010000008">
    <property type="protein sequence ID" value="KAK5628351.1"/>
    <property type="molecule type" value="Genomic_DNA"/>
</dbReference>
<gene>
    <name evidence="1" type="ORF">RRF57_004066</name>
</gene>
<comment type="caution">
    <text evidence="1">The sequence shown here is derived from an EMBL/GenBank/DDBJ whole genome shotgun (WGS) entry which is preliminary data.</text>
</comment>
<dbReference type="InterPro" id="IPR023213">
    <property type="entry name" value="CAT-like_dom_sf"/>
</dbReference>
<dbReference type="InterPro" id="IPR010828">
    <property type="entry name" value="Atf2/Sli1-like"/>
</dbReference>
<dbReference type="Gene3D" id="3.30.559.10">
    <property type="entry name" value="Chloramphenicol acetyltransferase-like domain"/>
    <property type="match status" value="1"/>
</dbReference>
<evidence type="ECO:0000313" key="1">
    <source>
        <dbReference type="EMBL" id="KAK5628351.1"/>
    </source>
</evidence>
<dbReference type="PANTHER" id="PTHR28037">
    <property type="entry name" value="ALCOHOL O-ACETYLTRANSFERASE 1-RELATED"/>
    <property type="match status" value="1"/>
</dbReference>
<reference evidence="1 2" key="1">
    <citation type="submission" date="2023-10" db="EMBL/GenBank/DDBJ databases">
        <title>Draft genome sequence of Xylaria bambusicola isolate GMP-LS, the root and basal stem rot pathogen of sugarcane in Indonesia.</title>
        <authorList>
            <person name="Selvaraj P."/>
            <person name="Muralishankar V."/>
            <person name="Muruganantham S."/>
            <person name="Sp S."/>
            <person name="Haryani S."/>
            <person name="Lau K.J.X."/>
            <person name="Naqvi N.I."/>
        </authorList>
    </citation>
    <scope>NUCLEOTIDE SEQUENCE [LARGE SCALE GENOMIC DNA]</scope>
    <source>
        <strain evidence="1">GMP-LS</strain>
    </source>
</reference>
<protein>
    <recommendedName>
        <fullName evidence="3">Alcohol acetyltransferase</fullName>
    </recommendedName>
</protein>
<dbReference type="Proteomes" id="UP001305414">
    <property type="component" value="Unassembled WGS sequence"/>
</dbReference>
<dbReference type="SUPFAM" id="SSF52777">
    <property type="entry name" value="CoA-dependent acyltransferases"/>
    <property type="match status" value="1"/>
</dbReference>
<accession>A0AAN7ULC2</accession>